<name>A0A8S1B7A6_ARCPL</name>
<evidence type="ECO:0000313" key="3">
    <source>
        <dbReference type="EMBL" id="CAB3253988.1"/>
    </source>
</evidence>
<dbReference type="AlphaFoldDB" id="A0A8S1B7A6"/>
<evidence type="ECO:0000313" key="2">
    <source>
        <dbReference type="EMBL" id="CAB3223572.1"/>
    </source>
</evidence>
<protein>
    <submittedName>
        <fullName evidence="3">Uncharacterized protein</fullName>
    </submittedName>
</protein>
<feature type="region of interest" description="Disordered" evidence="1">
    <location>
        <begin position="1"/>
        <end position="22"/>
    </location>
</feature>
<gene>
    <name evidence="3" type="ORF">APLA_LOCUS14375</name>
    <name evidence="2" type="ORF">APLA_LOCUS1475</name>
</gene>
<keyword evidence="4" id="KW-1185">Reference proteome</keyword>
<comment type="caution">
    <text evidence="3">The sequence shown here is derived from an EMBL/GenBank/DDBJ whole genome shotgun (WGS) entry which is preliminary data.</text>
</comment>
<evidence type="ECO:0000256" key="1">
    <source>
        <dbReference type="SAM" id="MobiDB-lite"/>
    </source>
</evidence>
<reference evidence="4 5" key="1">
    <citation type="submission" date="2020-04" db="EMBL/GenBank/DDBJ databases">
        <authorList>
            <person name="Wallbank WR R."/>
            <person name="Pardo Diaz C."/>
            <person name="Kozak K."/>
            <person name="Martin S."/>
            <person name="Jiggins C."/>
            <person name="Moest M."/>
            <person name="Warren A I."/>
            <person name="Byers J.R.P. K."/>
            <person name="Montejo-Kovacevich G."/>
            <person name="Yen C E."/>
        </authorList>
    </citation>
    <scope>NUCLEOTIDE SEQUENCE [LARGE SCALE GENOMIC DNA]</scope>
</reference>
<organism evidence="3 4">
    <name type="scientific">Arctia plantaginis</name>
    <name type="common">Wood tiger moth</name>
    <name type="synonym">Phalaena plantaginis</name>
    <dbReference type="NCBI Taxonomy" id="874455"/>
    <lineage>
        <taxon>Eukaryota</taxon>
        <taxon>Metazoa</taxon>
        <taxon>Ecdysozoa</taxon>
        <taxon>Arthropoda</taxon>
        <taxon>Hexapoda</taxon>
        <taxon>Insecta</taxon>
        <taxon>Pterygota</taxon>
        <taxon>Neoptera</taxon>
        <taxon>Endopterygota</taxon>
        <taxon>Lepidoptera</taxon>
        <taxon>Glossata</taxon>
        <taxon>Ditrysia</taxon>
        <taxon>Noctuoidea</taxon>
        <taxon>Erebidae</taxon>
        <taxon>Arctiinae</taxon>
        <taxon>Arctia</taxon>
    </lineage>
</organism>
<evidence type="ECO:0000313" key="4">
    <source>
        <dbReference type="Proteomes" id="UP000494106"/>
    </source>
</evidence>
<evidence type="ECO:0000313" key="5">
    <source>
        <dbReference type="Proteomes" id="UP000494256"/>
    </source>
</evidence>
<accession>A0A8S1B7A6</accession>
<dbReference type="Proteomes" id="UP000494106">
    <property type="component" value="Unassembled WGS sequence"/>
</dbReference>
<dbReference type="Proteomes" id="UP000494256">
    <property type="component" value="Unassembled WGS sequence"/>
</dbReference>
<dbReference type="EMBL" id="CADEBD010000171">
    <property type="protein sequence ID" value="CAB3223572.1"/>
    <property type="molecule type" value="Genomic_DNA"/>
</dbReference>
<dbReference type="EMBL" id="CADEBC010000561">
    <property type="protein sequence ID" value="CAB3253988.1"/>
    <property type="molecule type" value="Genomic_DNA"/>
</dbReference>
<sequence length="73" mass="8161">MTRYDAEKKCQPELPQRVGTEGGVARRGMTLEFDDLADVIATPPPSRLHTALLPTSVACTPKFCFIGYRKYIM</sequence>
<proteinExistence type="predicted"/>
<feature type="compositionally biased region" description="Basic and acidic residues" evidence="1">
    <location>
        <begin position="1"/>
        <end position="11"/>
    </location>
</feature>